<comment type="function">
    <text evidence="1 15 17">Specifically methylates guanosine-37 in various tRNAs.</text>
</comment>
<keyword evidence="7 15" id="KW-0963">Cytoplasm</keyword>
<dbReference type="PANTHER" id="PTHR46417">
    <property type="entry name" value="TRNA (GUANINE-N(1)-)-METHYLTRANSFERASE"/>
    <property type="match status" value="1"/>
</dbReference>
<evidence type="ECO:0000256" key="17">
    <source>
        <dbReference type="RuleBase" id="RU003464"/>
    </source>
</evidence>
<evidence type="ECO:0000256" key="14">
    <source>
        <dbReference type="ARBA" id="ARBA00047783"/>
    </source>
</evidence>
<reference evidence="20 21" key="1">
    <citation type="journal article" date="2016" name="Nat. Commun.">
        <title>Thousands of microbial genomes shed light on interconnected biogeochemical processes in an aquifer system.</title>
        <authorList>
            <person name="Anantharaman K."/>
            <person name="Brown C.T."/>
            <person name="Hug L.A."/>
            <person name="Sharon I."/>
            <person name="Castelle C.J."/>
            <person name="Probst A.J."/>
            <person name="Thomas B.C."/>
            <person name="Singh A."/>
            <person name="Wilkins M.J."/>
            <person name="Karaoz U."/>
            <person name="Brodie E.L."/>
            <person name="Williams K.H."/>
            <person name="Hubbard S.S."/>
            <person name="Banfield J.F."/>
        </authorList>
    </citation>
    <scope>NUCLEOTIDE SEQUENCE [LARGE SCALE GENOMIC DNA]</scope>
</reference>
<dbReference type="GO" id="GO:0052906">
    <property type="term" value="F:tRNA (guanine(37)-N1)-methyltransferase activity"/>
    <property type="evidence" value="ECO:0007669"/>
    <property type="project" value="UniProtKB-UniRule"/>
</dbReference>
<evidence type="ECO:0000256" key="7">
    <source>
        <dbReference type="ARBA" id="ARBA00022490"/>
    </source>
</evidence>
<dbReference type="EMBL" id="MHCL01000003">
    <property type="protein sequence ID" value="OGY22463.1"/>
    <property type="molecule type" value="Genomic_DNA"/>
</dbReference>
<evidence type="ECO:0000256" key="5">
    <source>
        <dbReference type="ARBA" id="ARBA00012807"/>
    </source>
</evidence>
<dbReference type="Gene3D" id="1.10.1270.20">
    <property type="entry name" value="tRNA(m1g37)methyltransferase, domain 2"/>
    <property type="match status" value="1"/>
</dbReference>
<dbReference type="InterPro" id="IPR023148">
    <property type="entry name" value="tRNA_m1G_MeTrfase_C_sf"/>
</dbReference>
<dbReference type="PANTHER" id="PTHR46417:SF1">
    <property type="entry name" value="TRNA (GUANINE-N(1)-)-METHYLTRANSFERASE"/>
    <property type="match status" value="1"/>
</dbReference>
<evidence type="ECO:0000256" key="11">
    <source>
        <dbReference type="ARBA" id="ARBA00022694"/>
    </source>
</evidence>
<feature type="domain" description="tRNA methyltransferase TRMD/TRM10-type" evidence="19">
    <location>
        <begin position="1"/>
        <end position="233"/>
    </location>
</feature>
<evidence type="ECO:0000256" key="10">
    <source>
        <dbReference type="ARBA" id="ARBA00022691"/>
    </source>
</evidence>
<dbReference type="InterPro" id="IPR002649">
    <property type="entry name" value="tRNA_m1G_MeTrfase_TrmD"/>
</dbReference>
<comment type="similarity">
    <text evidence="3 15 17">Belongs to the RNA methyltransferase TrmD family.</text>
</comment>
<dbReference type="SUPFAM" id="SSF75217">
    <property type="entry name" value="alpha/beta knot"/>
    <property type="match status" value="1"/>
</dbReference>
<keyword evidence="10 15" id="KW-0949">S-adenosyl-L-methionine</keyword>
<dbReference type="InterPro" id="IPR016009">
    <property type="entry name" value="tRNA_MeTrfase_TRMD/TRM10"/>
</dbReference>
<dbReference type="EC" id="2.1.1.228" evidence="5 15"/>
<name>A0A1G1W496_9BACT</name>
<dbReference type="PIRSF" id="PIRSF000386">
    <property type="entry name" value="tRNA_mtase"/>
    <property type="match status" value="1"/>
</dbReference>
<evidence type="ECO:0000256" key="13">
    <source>
        <dbReference type="ARBA" id="ARBA00033392"/>
    </source>
</evidence>
<gene>
    <name evidence="15" type="primary">trmD</name>
    <name evidence="20" type="ORF">A3A65_04610</name>
</gene>
<comment type="catalytic activity">
    <reaction evidence="14 15 17">
        <text>guanosine(37) in tRNA + S-adenosyl-L-methionine = N(1)-methylguanosine(37) in tRNA + S-adenosyl-L-homocysteine + H(+)</text>
        <dbReference type="Rhea" id="RHEA:36899"/>
        <dbReference type="Rhea" id="RHEA-COMP:10145"/>
        <dbReference type="Rhea" id="RHEA-COMP:10147"/>
        <dbReference type="ChEBI" id="CHEBI:15378"/>
        <dbReference type="ChEBI" id="CHEBI:57856"/>
        <dbReference type="ChEBI" id="CHEBI:59789"/>
        <dbReference type="ChEBI" id="CHEBI:73542"/>
        <dbReference type="ChEBI" id="CHEBI:74269"/>
        <dbReference type="EC" id="2.1.1.228"/>
    </reaction>
</comment>
<feature type="region of interest" description="Disordered" evidence="18">
    <location>
        <begin position="215"/>
        <end position="234"/>
    </location>
</feature>
<evidence type="ECO:0000259" key="19">
    <source>
        <dbReference type="Pfam" id="PF01746"/>
    </source>
</evidence>
<comment type="subcellular location">
    <subcellularLocation>
        <location evidence="2 15 17">Cytoplasm</location>
    </subcellularLocation>
</comment>
<keyword evidence="11 15" id="KW-0819">tRNA processing</keyword>
<comment type="subunit">
    <text evidence="4 15 17">Homodimer.</text>
</comment>
<evidence type="ECO:0000256" key="4">
    <source>
        <dbReference type="ARBA" id="ARBA00011738"/>
    </source>
</evidence>
<feature type="binding site" evidence="15 16">
    <location>
        <position position="115"/>
    </location>
    <ligand>
        <name>S-adenosyl-L-methionine</name>
        <dbReference type="ChEBI" id="CHEBI:59789"/>
    </ligand>
</feature>
<evidence type="ECO:0000256" key="2">
    <source>
        <dbReference type="ARBA" id="ARBA00004496"/>
    </source>
</evidence>
<evidence type="ECO:0000256" key="8">
    <source>
        <dbReference type="ARBA" id="ARBA00022603"/>
    </source>
</evidence>
<evidence type="ECO:0000313" key="21">
    <source>
        <dbReference type="Proteomes" id="UP000176723"/>
    </source>
</evidence>
<evidence type="ECO:0000256" key="1">
    <source>
        <dbReference type="ARBA" id="ARBA00002634"/>
    </source>
</evidence>
<organism evidence="20 21">
    <name type="scientific">Candidatus Chisholmbacteria bacterium RIFCSPLOWO2_01_FULL_49_14</name>
    <dbReference type="NCBI Taxonomy" id="1797593"/>
    <lineage>
        <taxon>Bacteria</taxon>
        <taxon>Candidatus Chisholmiibacteriota</taxon>
    </lineage>
</organism>
<keyword evidence="9 15" id="KW-0808">Transferase</keyword>
<evidence type="ECO:0000256" key="6">
    <source>
        <dbReference type="ARBA" id="ARBA00014679"/>
    </source>
</evidence>
<evidence type="ECO:0000256" key="18">
    <source>
        <dbReference type="SAM" id="MobiDB-lite"/>
    </source>
</evidence>
<dbReference type="HAMAP" id="MF_00605">
    <property type="entry name" value="TrmD"/>
    <property type="match status" value="1"/>
</dbReference>
<dbReference type="InterPro" id="IPR029026">
    <property type="entry name" value="tRNA_m1G_MTases_N"/>
</dbReference>
<evidence type="ECO:0000256" key="16">
    <source>
        <dbReference type="PIRSR" id="PIRSR000386-1"/>
    </source>
</evidence>
<sequence>MKIDILTIFPQMFAGPFDESMIQRAQEKHLVQIGIHDLRFWAKDKHKSVDDRPYGGGPGMVLRVDVIDRAISQIKAQKTKTKIQRVVLLTPQGQLFKQKTALKLSKLKHLILIAGHYEGVDERVRKYLVDEEISIGDYVLTGGEIPAMVVTDAVVRLIPGVLGDAHSLDHESFSTIGEDSPRLLEYPQYTRPELFKRWSVPKVLISGNHAEISRWRESQSRKRTETRRPELLRK</sequence>
<dbReference type="NCBIfam" id="TIGR00088">
    <property type="entry name" value="trmD"/>
    <property type="match status" value="1"/>
</dbReference>
<evidence type="ECO:0000256" key="3">
    <source>
        <dbReference type="ARBA" id="ARBA00007630"/>
    </source>
</evidence>
<evidence type="ECO:0000256" key="12">
    <source>
        <dbReference type="ARBA" id="ARBA00029736"/>
    </source>
</evidence>
<feature type="binding site" evidence="15 16">
    <location>
        <begin position="135"/>
        <end position="140"/>
    </location>
    <ligand>
        <name>S-adenosyl-L-methionine</name>
        <dbReference type="ChEBI" id="CHEBI:59789"/>
    </ligand>
</feature>
<evidence type="ECO:0000256" key="9">
    <source>
        <dbReference type="ARBA" id="ARBA00022679"/>
    </source>
</evidence>
<dbReference type="GO" id="GO:0005829">
    <property type="term" value="C:cytosol"/>
    <property type="evidence" value="ECO:0007669"/>
    <property type="project" value="TreeGrafter"/>
</dbReference>
<dbReference type="Proteomes" id="UP000176723">
    <property type="component" value="Unassembled WGS sequence"/>
</dbReference>
<dbReference type="FunFam" id="3.40.1280.10:FF:000001">
    <property type="entry name" value="tRNA (guanine-N(1)-)-methyltransferase"/>
    <property type="match status" value="1"/>
</dbReference>
<protein>
    <recommendedName>
        <fullName evidence="6 15">tRNA (guanine-N(1)-)-methyltransferase</fullName>
        <ecNumber evidence="5 15">2.1.1.228</ecNumber>
    </recommendedName>
    <alternativeName>
        <fullName evidence="12 15">M1G-methyltransferase</fullName>
    </alternativeName>
    <alternativeName>
        <fullName evidence="13 15">tRNA [GM37] methyltransferase</fullName>
    </alternativeName>
</protein>
<dbReference type="Gene3D" id="3.40.1280.10">
    <property type="match status" value="1"/>
</dbReference>
<proteinExistence type="inferred from homology"/>
<dbReference type="STRING" id="1797593.A3A65_04610"/>
<dbReference type="Pfam" id="PF01746">
    <property type="entry name" value="tRNA_m1G_MT"/>
    <property type="match status" value="1"/>
</dbReference>
<accession>A0A1G1W496</accession>
<comment type="caution">
    <text evidence="20">The sequence shown here is derived from an EMBL/GenBank/DDBJ whole genome shotgun (WGS) entry which is preliminary data.</text>
</comment>
<dbReference type="AlphaFoldDB" id="A0A1G1W496"/>
<dbReference type="InterPro" id="IPR029028">
    <property type="entry name" value="Alpha/beta_knot_MTases"/>
</dbReference>
<evidence type="ECO:0000256" key="15">
    <source>
        <dbReference type="HAMAP-Rule" id="MF_00605"/>
    </source>
</evidence>
<dbReference type="NCBIfam" id="NF000648">
    <property type="entry name" value="PRK00026.1"/>
    <property type="match status" value="1"/>
</dbReference>
<evidence type="ECO:0000313" key="20">
    <source>
        <dbReference type="EMBL" id="OGY22463.1"/>
    </source>
</evidence>
<dbReference type="CDD" id="cd18080">
    <property type="entry name" value="TrmD-like"/>
    <property type="match status" value="1"/>
</dbReference>
<keyword evidence="8 15" id="KW-0489">Methyltransferase</keyword>
<dbReference type="GO" id="GO:0002939">
    <property type="term" value="P:tRNA N1-guanine methylation"/>
    <property type="evidence" value="ECO:0007669"/>
    <property type="project" value="TreeGrafter"/>
</dbReference>